<feature type="non-terminal residue" evidence="1">
    <location>
        <position position="1"/>
    </location>
</feature>
<protein>
    <submittedName>
        <fullName evidence="1">Uncharacterized protein</fullName>
    </submittedName>
</protein>
<feature type="non-terminal residue" evidence="1">
    <location>
        <position position="66"/>
    </location>
</feature>
<organism evidence="1 3">
    <name type="scientific">Rotaria magnacalcarata</name>
    <dbReference type="NCBI Taxonomy" id="392030"/>
    <lineage>
        <taxon>Eukaryota</taxon>
        <taxon>Metazoa</taxon>
        <taxon>Spiralia</taxon>
        <taxon>Gnathifera</taxon>
        <taxon>Rotifera</taxon>
        <taxon>Eurotatoria</taxon>
        <taxon>Bdelloidea</taxon>
        <taxon>Philodinida</taxon>
        <taxon>Philodinidae</taxon>
        <taxon>Rotaria</taxon>
    </lineage>
</organism>
<evidence type="ECO:0000313" key="3">
    <source>
        <dbReference type="Proteomes" id="UP000681967"/>
    </source>
</evidence>
<dbReference type="Proteomes" id="UP000681720">
    <property type="component" value="Unassembled WGS sequence"/>
</dbReference>
<evidence type="ECO:0000313" key="2">
    <source>
        <dbReference type="EMBL" id="CAF4489012.1"/>
    </source>
</evidence>
<accession>A0A8S2UZE4</accession>
<dbReference type="AlphaFoldDB" id="A0A8S2UZE4"/>
<dbReference type="Proteomes" id="UP000681967">
    <property type="component" value="Unassembled WGS sequence"/>
</dbReference>
<sequence length="66" mass="7463">FFFFPFKSPDPDVKLTTLNELCSFLVMSNEDTLPGFQFRALYPPLRDCLADENEANAEIALTACRA</sequence>
<proteinExistence type="predicted"/>
<dbReference type="EMBL" id="CAJOBH010046810">
    <property type="protein sequence ID" value="CAF4358823.1"/>
    <property type="molecule type" value="Genomic_DNA"/>
</dbReference>
<dbReference type="EMBL" id="CAJOBJ010078125">
    <property type="protein sequence ID" value="CAF4489012.1"/>
    <property type="molecule type" value="Genomic_DNA"/>
</dbReference>
<reference evidence="1" key="1">
    <citation type="submission" date="2021-02" db="EMBL/GenBank/DDBJ databases">
        <authorList>
            <person name="Nowell W R."/>
        </authorList>
    </citation>
    <scope>NUCLEOTIDE SEQUENCE</scope>
</reference>
<name>A0A8S2UZE4_9BILA</name>
<comment type="caution">
    <text evidence="1">The sequence shown here is derived from an EMBL/GenBank/DDBJ whole genome shotgun (WGS) entry which is preliminary data.</text>
</comment>
<gene>
    <name evidence="1" type="ORF">BYL167_LOCUS29805</name>
    <name evidence="2" type="ORF">GIL414_LOCUS34167</name>
</gene>
<evidence type="ECO:0000313" key="1">
    <source>
        <dbReference type="EMBL" id="CAF4358823.1"/>
    </source>
</evidence>